<feature type="active site" evidence="7">
    <location>
        <position position="439"/>
    </location>
</feature>
<comment type="pathway">
    <text evidence="1 7">Cofactor biosynthesis; adenosylcobalamin biosynthesis.</text>
</comment>
<dbReference type="InterPro" id="IPR029062">
    <property type="entry name" value="Class_I_gatase-like"/>
</dbReference>
<evidence type="ECO:0000313" key="10">
    <source>
        <dbReference type="EMBL" id="HIP56739.1"/>
    </source>
</evidence>
<protein>
    <recommendedName>
        <fullName evidence="3 7">Probable cobyric acid synthase</fullName>
    </recommendedName>
</protein>
<comment type="caution">
    <text evidence="10">The sequence shown here is derived from an EMBL/GenBank/DDBJ whole genome shotgun (WGS) entry which is preliminary data.</text>
</comment>
<evidence type="ECO:0000256" key="3">
    <source>
        <dbReference type="ARBA" id="ARBA00014921"/>
    </source>
</evidence>
<dbReference type="NCBIfam" id="TIGR00313">
    <property type="entry name" value="cobQ"/>
    <property type="match status" value="1"/>
</dbReference>
<dbReference type="CDD" id="cd01750">
    <property type="entry name" value="GATase1_CobQ"/>
    <property type="match status" value="1"/>
</dbReference>
<dbReference type="PANTHER" id="PTHR21343">
    <property type="entry name" value="DETHIOBIOTIN SYNTHETASE"/>
    <property type="match status" value="1"/>
</dbReference>
<proteinExistence type="inferred from homology"/>
<accession>A0A833DUA6</accession>
<dbReference type="InterPro" id="IPR027417">
    <property type="entry name" value="P-loop_NTPase"/>
</dbReference>
<feature type="domain" description="CobQ/CobB/MinD/ParA nucleotide binding" evidence="8">
    <location>
        <begin position="12"/>
        <end position="235"/>
    </location>
</feature>
<dbReference type="Pfam" id="PF01656">
    <property type="entry name" value="CbiA"/>
    <property type="match status" value="1"/>
</dbReference>
<feature type="domain" description="CobB/CobQ-like glutamine amidotransferase" evidence="9">
    <location>
        <begin position="255"/>
        <end position="444"/>
    </location>
</feature>
<reference evidence="10" key="1">
    <citation type="journal article" date="2020" name="ISME J.">
        <title>Gammaproteobacteria mediating utilization of methyl-, sulfur- and petroleum organic compounds in deep ocean hydrothermal plumes.</title>
        <authorList>
            <person name="Zhou Z."/>
            <person name="Liu Y."/>
            <person name="Pan J."/>
            <person name="Cron B.R."/>
            <person name="Toner B.M."/>
            <person name="Anantharaman K."/>
            <person name="Breier J.A."/>
            <person name="Dick G.J."/>
            <person name="Li M."/>
        </authorList>
    </citation>
    <scope>NUCLEOTIDE SEQUENCE</scope>
    <source>
        <strain evidence="10">SZUA-1435</strain>
    </source>
</reference>
<evidence type="ECO:0000256" key="7">
    <source>
        <dbReference type="HAMAP-Rule" id="MF_00028"/>
    </source>
</evidence>
<evidence type="ECO:0000256" key="5">
    <source>
        <dbReference type="ARBA" id="ARBA00022962"/>
    </source>
</evidence>
<dbReference type="Proteomes" id="UP000605805">
    <property type="component" value="Unassembled WGS sequence"/>
</dbReference>
<dbReference type="AlphaFoldDB" id="A0A833DUA6"/>
<dbReference type="PANTHER" id="PTHR21343:SF1">
    <property type="entry name" value="COBYRIC ACID SYNTHASE"/>
    <property type="match status" value="1"/>
</dbReference>
<feature type="active site" description="Nucleophile" evidence="7">
    <location>
        <position position="333"/>
    </location>
</feature>
<dbReference type="EMBL" id="DQTV01000034">
    <property type="protein sequence ID" value="HIP56739.1"/>
    <property type="molecule type" value="Genomic_DNA"/>
</dbReference>
<dbReference type="GO" id="GO:0003824">
    <property type="term" value="F:catalytic activity"/>
    <property type="evidence" value="ECO:0007669"/>
    <property type="project" value="InterPro"/>
</dbReference>
<dbReference type="Gene3D" id="3.40.50.880">
    <property type="match status" value="1"/>
</dbReference>
<dbReference type="SUPFAM" id="SSF52317">
    <property type="entry name" value="Class I glutamine amidotransferase-like"/>
    <property type="match status" value="1"/>
</dbReference>
<organism evidence="10 11">
    <name type="scientific">Ignisphaera aggregans</name>
    <dbReference type="NCBI Taxonomy" id="334771"/>
    <lineage>
        <taxon>Archaea</taxon>
        <taxon>Thermoproteota</taxon>
        <taxon>Thermoprotei</taxon>
        <taxon>Desulfurococcales</taxon>
        <taxon>Desulfurococcaceae</taxon>
        <taxon>Ignisphaera</taxon>
    </lineage>
</organism>
<keyword evidence="4 7" id="KW-0169">Cobalamin biosynthesis</keyword>
<comment type="similarity">
    <text evidence="2 7">Belongs to the CobB/CobQ family. CobQ subfamily.</text>
</comment>
<dbReference type="InterPro" id="IPR011698">
    <property type="entry name" value="GATase_3"/>
</dbReference>
<dbReference type="GO" id="GO:0015420">
    <property type="term" value="F:ABC-type vitamin B12 transporter activity"/>
    <property type="evidence" value="ECO:0007669"/>
    <property type="project" value="UniProtKB-UniRule"/>
</dbReference>
<sequence>MWISMGNVSGFVVVATSSSAGKTFIVTALCRILTDRGYRVAPFKPQNMSLNSFPAVDGGEIALAQAMQAYAARIEPLSIMNPILLKPLTTSLLEIVVRGRPIAIASFGEYWARYRPALWRVVVESFDRLSSIHDTIIVEGAGSCAEPNLIDGDIANLRIAVEKKLPAILVADIERGGAFASIIGTLEILPPSMRERIVGIVINKFVGDPRILEPAIKWLESRTGRKVLGVIPKIESRLWPEDAQNLEPFGSGSIDVAVISYPTIANFGDLDPLRFEVDTRVRMVSDAASLGEPDLIILPGCRSTVKAFEWLRKRGLDIAIKKVVGVSTILAICGGAQIAGKRVVDLYGVEAGVPTHFEGLGIAKYITVYSIDKIVSHSYAYPYASELSDVGELWGYEIHRGRVVYDGAKPAFQIVSRNRVLVYELDGAIDDMFIATHLHGILSNPCFRAWLLNSIRKRRGLPLRYGETTWFHLLEQELSKIAKVVAQSIDLDLLQKLLGI</sequence>
<dbReference type="HAMAP" id="MF_00028">
    <property type="entry name" value="CobQ"/>
    <property type="match status" value="1"/>
</dbReference>
<dbReference type="InterPro" id="IPR002586">
    <property type="entry name" value="CobQ/CobB/MinD/ParA_Nub-bd_dom"/>
</dbReference>
<dbReference type="InterPro" id="IPR033949">
    <property type="entry name" value="CobQ_GATase1"/>
</dbReference>
<keyword evidence="5 7" id="KW-0315">Glutamine amidotransferase</keyword>
<dbReference type="Pfam" id="PF07685">
    <property type="entry name" value="GATase_3"/>
    <property type="match status" value="1"/>
</dbReference>
<evidence type="ECO:0000256" key="4">
    <source>
        <dbReference type="ARBA" id="ARBA00022573"/>
    </source>
</evidence>
<name>A0A833DUA6_9CREN</name>
<dbReference type="InterPro" id="IPR004459">
    <property type="entry name" value="CobQ_synth"/>
</dbReference>
<evidence type="ECO:0000256" key="6">
    <source>
        <dbReference type="ARBA" id="ARBA00025166"/>
    </source>
</evidence>
<comment type="function">
    <text evidence="6 7">Catalyzes amidations at positions B, D, E, and G on adenosylcobyrinic A,C-diamide. NH(2) groups are provided by glutamine, and one molecule of ATP is hydrogenolyzed for each amidation.</text>
</comment>
<evidence type="ECO:0000256" key="2">
    <source>
        <dbReference type="ARBA" id="ARBA00006205"/>
    </source>
</evidence>
<dbReference type="PROSITE" id="PS51274">
    <property type="entry name" value="GATASE_COBBQ"/>
    <property type="match status" value="1"/>
</dbReference>
<dbReference type="SUPFAM" id="SSF52540">
    <property type="entry name" value="P-loop containing nucleoside triphosphate hydrolases"/>
    <property type="match status" value="1"/>
</dbReference>
<dbReference type="NCBIfam" id="NF001989">
    <property type="entry name" value="PRK00784.1"/>
    <property type="match status" value="1"/>
</dbReference>
<dbReference type="UniPathway" id="UPA00148"/>
<evidence type="ECO:0000259" key="8">
    <source>
        <dbReference type="Pfam" id="PF01656"/>
    </source>
</evidence>
<gene>
    <name evidence="7" type="primary">cobQ</name>
    <name evidence="10" type="ORF">EYH02_01505</name>
</gene>
<evidence type="ECO:0000259" key="9">
    <source>
        <dbReference type="Pfam" id="PF07685"/>
    </source>
</evidence>
<evidence type="ECO:0000313" key="11">
    <source>
        <dbReference type="Proteomes" id="UP000605805"/>
    </source>
</evidence>
<dbReference type="GO" id="GO:0009236">
    <property type="term" value="P:cobalamin biosynthetic process"/>
    <property type="evidence" value="ECO:0007669"/>
    <property type="project" value="UniProtKB-UniRule"/>
</dbReference>
<dbReference type="Gene3D" id="3.40.50.300">
    <property type="entry name" value="P-loop containing nucleotide triphosphate hydrolases"/>
    <property type="match status" value="1"/>
</dbReference>
<evidence type="ECO:0000256" key="1">
    <source>
        <dbReference type="ARBA" id="ARBA00004953"/>
    </source>
</evidence>